<evidence type="ECO:0000256" key="7">
    <source>
        <dbReference type="ARBA" id="ARBA00023239"/>
    </source>
</evidence>
<keyword evidence="6 10" id="KW-0368">Histidine biosynthesis</keyword>
<evidence type="ECO:0000256" key="5">
    <source>
        <dbReference type="ARBA" id="ARBA00022962"/>
    </source>
</evidence>
<comment type="catalytic activity">
    <reaction evidence="9 10">
        <text>L-glutamine + H2O = L-glutamate + NH4(+)</text>
        <dbReference type="Rhea" id="RHEA:15889"/>
        <dbReference type="ChEBI" id="CHEBI:15377"/>
        <dbReference type="ChEBI" id="CHEBI:28938"/>
        <dbReference type="ChEBI" id="CHEBI:29985"/>
        <dbReference type="ChEBI" id="CHEBI:58359"/>
        <dbReference type="EC" id="3.5.1.2"/>
    </reaction>
</comment>
<keyword evidence="4 10" id="KW-0378">Hydrolase</keyword>
<keyword evidence="13" id="KW-0808">Transferase</keyword>
<comment type="subcellular location">
    <subcellularLocation>
        <location evidence="10">Cytoplasm</location>
    </subcellularLocation>
</comment>
<keyword evidence="10" id="KW-0963">Cytoplasm</keyword>
<dbReference type="InterPro" id="IPR010139">
    <property type="entry name" value="Imidazole-glycPsynth_HisH"/>
</dbReference>
<dbReference type="InterPro" id="IPR017926">
    <property type="entry name" value="GATASE"/>
</dbReference>
<evidence type="ECO:0000256" key="4">
    <source>
        <dbReference type="ARBA" id="ARBA00022801"/>
    </source>
</evidence>
<feature type="active site" description="Nucleophile" evidence="10 11">
    <location>
        <position position="82"/>
    </location>
</feature>
<comment type="subunit">
    <text evidence="2 10">Heterodimer of HisH and HisF.</text>
</comment>
<comment type="function">
    <text evidence="10">IGPS catalyzes the conversion of PRFAR and glutamine to IGP, AICAR and glutamate. The HisH subunit catalyzes the hydrolysis of glutamine to glutamate and ammonia as part of the synthesis of IGP and AICAR. The resulting ammonia molecule is channeled to the active site of HisF.</text>
</comment>
<dbReference type="EMBL" id="JMCC02000071">
    <property type="protein sequence ID" value="KIG14529.1"/>
    <property type="molecule type" value="Genomic_DNA"/>
</dbReference>
<dbReference type="GO" id="GO:0016829">
    <property type="term" value="F:lyase activity"/>
    <property type="evidence" value="ECO:0007669"/>
    <property type="project" value="UniProtKB-KW"/>
</dbReference>
<dbReference type="RefSeq" id="WP_052553423.1">
    <property type="nucleotide sequence ID" value="NZ_JMCC02000071.1"/>
</dbReference>
<comment type="catalytic activity">
    <reaction evidence="8 10">
        <text>5-[(5-phospho-1-deoxy-D-ribulos-1-ylimino)methylamino]-1-(5-phospho-beta-D-ribosyl)imidazole-4-carboxamide + L-glutamine = D-erythro-1-(imidazol-4-yl)glycerol 3-phosphate + 5-amino-1-(5-phospho-beta-D-ribosyl)imidazole-4-carboxamide + L-glutamate + H(+)</text>
        <dbReference type="Rhea" id="RHEA:24793"/>
        <dbReference type="ChEBI" id="CHEBI:15378"/>
        <dbReference type="ChEBI" id="CHEBI:29985"/>
        <dbReference type="ChEBI" id="CHEBI:58278"/>
        <dbReference type="ChEBI" id="CHEBI:58359"/>
        <dbReference type="ChEBI" id="CHEBI:58475"/>
        <dbReference type="ChEBI" id="CHEBI:58525"/>
        <dbReference type="EC" id="4.3.2.10"/>
    </reaction>
</comment>
<dbReference type="SUPFAM" id="SSF52317">
    <property type="entry name" value="Class I glutamine amidotransferase-like"/>
    <property type="match status" value="1"/>
</dbReference>
<evidence type="ECO:0000313" key="13">
    <source>
        <dbReference type="EMBL" id="KIG14529.1"/>
    </source>
</evidence>
<evidence type="ECO:0000259" key="12">
    <source>
        <dbReference type="Pfam" id="PF00117"/>
    </source>
</evidence>
<keyword evidence="3 10" id="KW-0028">Amino-acid biosynthesis</keyword>
<dbReference type="EC" id="3.5.1.2" evidence="10"/>
<feature type="domain" description="Glutamine amidotransferase" evidence="12">
    <location>
        <begin position="7"/>
        <end position="200"/>
    </location>
</feature>
<dbReference type="GO" id="GO:0000105">
    <property type="term" value="P:L-histidine biosynthetic process"/>
    <property type="evidence" value="ECO:0007669"/>
    <property type="project" value="UniProtKB-UniRule"/>
</dbReference>
<evidence type="ECO:0000256" key="11">
    <source>
        <dbReference type="PIRSR" id="PIRSR000495-1"/>
    </source>
</evidence>
<dbReference type="PIRSF" id="PIRSF000495">
    <property type="entry name" value="Amidotransf_hisH"/>
    <property type="match status" value="1"/>
</dbReference>
<dbReference type="UniPathway" id="UPA00031">
    <property type="reaction ID" value="UER00010"/>
</dbReference>
<dbReference type="CDD" id="cd01748">
    <property type="entry name" value="GATase1_IGP_Synthase"/>
    <property type="match status" value="1"/>
</dbReference>
<dbReference type="NCBIfam" id="TIGR01855">
    <property type="entry name" value="IMP_synth_hisH"/>
    <property type="match status" value="1"/>
</dbReference>
<dbReference type="AlphaFoldDB" id="A0A0C1ZA92"/>
<evidence type="ECO:0000256" key="9">
    <source>
        <dbReference type="ARBA" id="ARBA00049534"/>
    </source>
</evidence>
<sequence length="206" mass="22540">MARELTLVDAGLGNLASVERALIQVGSATQITDDPDKVATSRIVVFPGQGAFGKHTDQLVSGAMGEALRMVIQRGDPFLGICLGMQLLFEGSEEGGGHRGLGVLSGKCRRFPDEMTAAEGDRVRKLKIPHMGWNEVQPSGEHYYFVHSYYVDAGKSDDVMWSTTYGDVTFAAAVRRENIFGCQFHPEKSQQAGLRFLRAFLLGSRQ</sequence>
<evidence type="ECO:0000256" key="8">
    <source>
        <dbReference type="ARBA" id="ARBA00047838"/>
    </source>
</evidence>
<dbReference type="GO" id="GO:0004359">
    <property type="term" value="F:glutaminase activity"/>
    <property type="evidence" value="ECO:0007669"/>
    <property type="project" value="UniProtKB-EC"/>
</dbReference>
<dbReference type="HAMAP" id="MF_00278">
    <property type="entry name" value="HisH"/>
    <property type="match status" value="1"/>
</dbReference>
<feature type="active site" evidence="10 11">
    <location>
        <position position="185"/>
    </location>
</feature>
<dbReference type="InterPro" id="IPR029062">
    <property type="entry name" value="Class_I_gatase-like"/>
</dbReference>
<evidence type="ECO:0000256" key="6">
    <source>
        <dbReference type="ARBA" id="ARBA00023102"/>
    </source>
</evidence>
<dbReference type="GO" id="GO:0000107">
    <property type="term" value="F:imidazoleglycerol-phosphate synthase activity"/>
    <property type="evidence" value="ECO:0007669"/>
    <property type="project" value="UniProtKB-UniRule"/>
</dbReference>
<evidence type="ECO:0000256" key="1">
    <source>
        <dbReference type="ARBA" id="ARBA00005091"/>
    </source>
</evidence>
<accession>A0A0C1ZA92</accession>
<feature type="active site" evidence="10 11">
    <location>
        <position position="187"/>
    </location>
</feature>
<keyword evidence="7 10" id="KW-0456">Lyase</keyword>
<dbReference type="Proteomes" id="UP000031599">
    <property type="component" value="Unassembled WGS sequence"/>
</dbReference>
<dbReference type="Pfam" id="PF00117">
    <property type="entry name" value="GATase"/>
    <property type="match status" value="1"/>
</dbReference>
<reference evidence="13 14" key="1">
    <citation type="submission" date="2014-12" db="EMBL/GenBank/DDBJ databases">
        <title>Genome assembly of Enhygromyxa salina DSM 15201.</title>
        <authorList>
            <person name="Sharma G."/>
            <person name="Subramanian S."/>
        </authorList>
    </citation>
    <scope>NUCLEOTIDE SEQUENCE [LARGE SCALE GENOMIC DNA]</scope>
    <source>
        <strain evidence="13 14">DSM 15201</strain>
    </source>
</reference>
<dbReference type="PANTHER" id="PTHR42701">
    <property type="entry name" value="IMIDAZOLE GLYCEROL PHOSPHATE SYNTHASE SUBUNIT HISH"/>
    <property type="match status" value="1"/>
</dbReference>
<comment type="pathway">
    <text evidence="1 10">Amino-acid biosynthesis; L-histidine biosynthesis; L-histidine from 5-phospho-alpha-D-ribose 1-diphosphate: step 5/9.</text>
</comment>
<proteinExistence type="inferred from homology"/>
<evidence type="ECO:0000313" key="14">
    <source>
        <dbReference type="Proteomes" id="UP000031599"/>
    </source>
</evidence>
<comment type="caution">
    <text evidence="13">The sequence shown here is derived from an EMBL/GenBank/DDBJ whole genome shotgun (WGS) entry which is preliminary data.</text>
</comment>
<dbReference type="EC" id="4.3.2.10" evidence="10"/>
<evidence type="ECO:0000256" key="10">
    <source>
        <dbReference type="HAMAP-Rule" id="MF_00278"/>
    </source>
</evidence>
<organism evidence="13 14">
    <name type="scientific">Enhygromyxa salina</name>
    <dbReference type="NCBI Taxonomy" id="215803"/>
    <lineage>
        <taxon>Bacteria</taxon>
        <taxon>Pseudomonadati</taxon>
        <taxon>Myxococcota</taxon>
        <taxon>Polyangia</taxon>
        <taxon>Nannocystales</taxon>
        <taxon>Nannocystaceae</taxon>
        <taxon>Enhygromyxa</taxon>
    </lineage>
</organism>
<dbReference type="GO" id="GO:0005737">
    <property type="term" value="C:cytoplasm"/>
    <property type="evidence" value="ECO:0007669"/>
    <property type="project" value="UniProtKB-SubCell"/>
</dbReference>
<dbReference type="PROSITE" id="PS51273">
    <property type="entry name" value="GATASE_TYPE_1"/>
    <property type="match status" value="1"/>
</dbReference>
<name>A0A0C1ZA92_9BACT</name>
<dbReference type="Gene3D" id="3.40.50.880">
    <property type="match status" value="1"/>
</dbReference>
<gene>
    <name evidence="10" type="primary">hisH</name>
    <name evidence="13" type="ORF">DB30_06677</name>
</gene>
<protein>
    <recommendedName>
        <fullName evidence="10">Imidazole glycerol phosphate synthase subunit HisH</fullName>
        <ecNumber evidence="10">4.3.2.10</ecNumber>
    </recommendedName>
    <alternativeName>
        <fullName evidence="10">IGP synthase glutaminase subunit</fullName>
        <ecNumber evidence="10">3.5.1.2</ecNumber>
    </alternativeName>
    <alternativeName>
        <fullName evidence="10">IGP synthase subunit HisH</fullName>
    </alternativeName>
    <alternativeName>
        <fullName evidence="10">ImGP synthase subunit HisH</fullName>
        <shortName evidence="10">IGPS subunit HisH</shortName>
    </alternativeName>
</protein>
<evidence type="ECO:0000256" key="2">
    <source>
        <dbReference type="ARBA" id="ARBA00011152"/>
    </source>
</evidence>
<evidence type="ECO:0000256" key="3">
    <source>
        <dbReference type="ARBA" id="ARBA00022605"/>
    </source>
</evidence>
<dbReference type="PANTHER" id="PTHR42701:SF1">
    <property type="entry name" value="IMIDAZOLE GLYCEROL PHOSPHATE SYNTHASE SUBUNIT HISH"/>
    <property type="match status" value="1"/>
</dbReference>
<keyword evidence="5 10" id="KW-0315">Glutamine amidotransferase</keyword>